<keyword evidence="7" id="KW-0732">Signal</keyword>
<evidence type="ECO:0000259" key="8">
    <source>
        <dbReference type="PROSITE" id="PS50011"/>
    </source>
</evidence>
<dbReference type="Pfam" id="PF00069">
    <property type="entry name" value="Pkinase"/>
    <property type="match status" value="1"/>
</dbReference>
<feature type="region of interest" description="Disordered" evidence="6">
    <location>
        <begin position="458"/>
        <end position="481"/>
    </location>
</feature>
<feature type="chain" id="PRO_5043799942" description="Protein kinase domain-containing protein" evidence="7">
    <location>
        <begin position="24"/>
        <end position="878"/>
    </location>
</feature>
<dbReference type="CDD" id="cd13999">
    <property type="entry name" value="STKc_MAP3K-like"/>
    <property type="match status" value="1"/>
</dbReference>
<evidence type="ECO:0000313" key="9">
    <source>
        <dbReference type="EMBL" id="KAK9836929.1"/>
    </source>
</evidence>
<dbReference type="GO" id="GO:0004674">
    <property type="term" value="F:protein serine/threonine kinase activity"/>
    <property type="evidence" value="ECO:0007669"/>
    <property type="project" value="TreeGrafter"/>
</dbReference>
<dbReference type="PROSITE" id="PS50011">
    <property type="entry name" value="PROTEIN_KINASE_DOM"/>
    <property type="match status" value="1"/>
</dbReference>
<dbReference type="GO" id="GO:0005524">
    <property type="term" value="F:ATP binding"/>
    <property type="evidence" value="ECO:0007669"/>
    <property type="project" value="UniProtKB-UniRule"/>
</dbReference>
<feature type="region of interest" description="Disordered" evidence="6">
    <location>
        <begin position="289"/>
        <end position="324"/>
    </location>
</feature>
<evidence type="ECO:0000256" key="6">
    <source>
        <dbReference type="SAM" id="MobiDB-lite"/>
    </source>
</evidence>
<evidence type="ECO:0000313" key="10">
    <source>
        <dbReference type="Proteomes" id="UP001445335"/>
    </source>
</evidence>
<feature type="domain" description="Protein kinase" evidence="8">
    <location>
        <begin position="558"/>
        <end position="798"/>
    </location>
</feature>
<keyword evidence="2 5" id="KW-0547">Nucleotide-binding</keyword>
<dbReference type="AlphaFoldDB" id="A0AAW1RT89"/>
<gene>
    <name evidence="9" type="ORF">WJX81_000389</name>
</gene>
<evidence type="ECO:0000256" key="2">
    <source>
        <dbReference type="ARBA" id="ARBA00022741"/>
    </source>
</evidence>
<dbReference type="SMART" id="SM00220">
    <property type="entry name" value="S_TKc"/>
    <property type="match status" value="1"/>
</dbReference>
<keyword evidence="1" id="KW-0808">Transferase</keyword>
<dbReference type="SUPFAM" id="SSF56112">
    <property type="entry name" value="Protein kinase-like (PK-like)"/>
    <property type="match status" value="1"/>
</dbReference>
<feature type="region of interest" description="Disordered" evidence="6">
    <location>
        <begin position="826"/>
        <end position="878"/>
    </location>
</feature>
<dbReference type="EMBL" id="JALJOU010000024">
    <property type="protein sequence ID" value="KAK9836929.1"/>
    <property type="molecule type" value="Genomic_DNA"/>
</dbReference>
<dbReference type="PROSITE" id="PS51257">
    <property type="entry name" value="PROKAR_LIPOPROTEIN"/>
    <property type="match status" value="1"/>
</dbReference>
<feature type="region of interest" description="Disordered" evidence="6">
    <location>
        <begin position="377"/>
        <end position="411"/>
    </location>
</feature>
<reference evidence="9 10" key="1">
    <citation type="journal article" date="2024" name="Nat. Commun.">
        <title>Phylogenomics reveals the evolutionary origins of lichenization in chlorophyte algae.</title>
        <authorList>
            <person name="Puginier C."/>
            <person name="Libourel C."/>
            <person name="Otte J."/>
            <person name="Skaloud P."/>
            <person name="Haon M."/>
            <person name="Grisel S."/>
            <person name="Petersen M."/>
            <person name="Berrin J.G."/>
            <person name="Delaux P.M."/>
            <person name="Dal Grande F."/>
            <person name="Keller J."/>
        </authorList>
    </citation>
    <scope>NUCLEOTIDE SEQUENCE [LARGE SCALE GENOMIC DNA]</scope>
    <source>
        <strain evidence="9 10">SAG 245.80</strain>
    </source>
</reference>
<dbReference type="PROSITE" id="PS00108">
    <property type="entry name" value="PROTEIN_KINASE_ST"/>
    <property type="match status" value="1"/>
</dbReference>
<name>A0AAW1RT89_9CHLO</name>
<keyword evidence="3" id="KW-0418">Kinase</keyword>
<dbReference type="Gene3D" id="1.10.510.10">
    <property type="entry name" value="Transferase(Phosphotransferase) domain 1"/>
    <property type="match status" value="1"/>
</dbReference>
<dbReference type="PANTHER" id="PTHR44329">
    <property type="entry name" value="SERINE/THREONINE-PROTEIN KINASE TNNI3K-RELATED"/>
    <property type="match status" value="1"/>
</dbReference>
<keyword evidence="10" id="KW-1185">Reference proteome</keyword>
<feature type="compositionally biased region" description="Low complexity" evidence="6">
    <location>
        <begin position="301"/>
        <end position="312"/>
    </location>
</feature>
<feature type="compositionally biased region" description="Low complexity" evidence="6">
    <location>
        <begin position="826"/>
        <end position="862"/>
    </location>
</feature>
<protein>
    <recommendedName>
        <fullName evidence="8">Protein kinase domain-containing protein</fullName>
    </recommendedName>
</protein>
<dbReference type="InterPro" id="IPR051681">
    <property type="entry name" value="Ser/Thr_Kinases-Pseudokinases"/>
</dbReference>
<keyword evidence="4 5" id="KW-0067">ATP-binding</keyword>
<dbReference type="InterPro" id="IPR011009">
    <property type="entry name" value="Kinase-like_dom_sf"/>
</dbReference>
<dbReference type="PROSITE" id="PS00107">
    <property type="entry name" value="PROTEIN_KINASE_ATP"/>
    <property type="match status" value="1"/>
</dbReference>
<proteinExistence type="predicted"/>
<evidence type="ECO:0000256" key="4">
    <source>
        <dbReference type="ARBA" id="ARBA00022840"/>
    </source>
</evidence>
<feature type="binding site" evidence="5">
    <location>
        <position position="586"/>
    </location>
    <ligand>
        <name>ATP</name>
        <dbReference type="ChEBI" id="CHEBI:30616"/>
    </ligand>
</feature>
<sequence>MTSWRSALLTACVALLVAAPAAGQASLVQSCNSTAQDLFSPHYNVTEALREYNDADAAARAVVPHPGTGFTFFLPADATFGNDSVALSGAPHATVAAEAARGLAPSKRASVWLYNMLPTAQSADQLGQAGAADTVLARVVSGPGEAANASYVLHFTLPSGSLLAGKQALVGDLLGSRARILASYSVCSTWVHVVDALLWPAASTDANDVPDPAIGGVFRDPLAAVLPNASQIWSPVALAVIPQASNVALPPALVPPNPQNSPLNSVVNTVIDATQAGITAAANRLQNQDNVSVSPAGPGIAARPPTATAKPAGPAPAPAPSPAAATAAAAGAALSGQAPSRDTSVHTTNIIAAVVVPVAVLTLVAVALATACWWRRKGGGSQPGSAKARDLEAGAPDKPGERFSGGMGPFPGHAGADATIAGIVEMGRAKDSASSVAGRGADSVACLSTTNGSYTGAHGGLIGTAEHPSPPSVAGSDRPLLHGMGPLRSASYLLAARNSTDDAQYPLPDEEFFMAPLPALDTWRSASGSRLGGTGGSEDSCSDWFIRPEDVVICKDPRGNDWQLGSGAYGSVYKGMLQGSTPVAVKFVRGHSPKEQARFRNEVGILKSLRHTNIVQFLGASSNPGQIMLVTEYLPRGDLWRALSKDSQHVFSWYRRGRQIALDVVRGLHHMHSRKVMHLDLKSANILLARDGTAKIADVGLAKILTRDNTCVSTEGTFDWAAPEVLSGLECSEKADIWSLGVVLWEVVTGERPHMRQLRELRVPEECPAEVERVISVCRLVDPAARPTALDVYNSIFRSPVAPPPGVSLPAGAGLVAAPGLERSSSGAASASATLTSGNRVGSAGLASPRAPGGPPGQAAALKRGPSPPPAAPRQAVH</sequence>
<dbReference type="InterPro" id="IPR000719">
    <property type="entry name" value="Prot_kinase_dom"/>
</dbReference>
<dbReference type="InterPro" id="IPR017441">
    <property type="entry name" value="Protein_kinase_ATP_BS"/>
</dbReference>
<accession>A0AAW1RT89</accession>
<organism evidence="9 10">
    <name type="scientific">Elliptochloris bilobata</name>
    <dbReference type="NCBI Taxonomy" id="381761"/>
    <lineage>
        <taxon>Eukaryota</taxon>
        <taxon>Viridiplantae</taxon>
        <taxon>Chlorophyta</taxon>
        <taxon>core chlorophytes</taxon>
        <taxon>Trebouxiophyceae</taxon>
        <taxon>Trebouxiophyceae incertae sedis</taxon>
        <taxon>Elliptochloris clade</taxon>
        <taxon>Elliptochloris</taxon>
    </lineage>
</organism>
<evidence type="ECO:0000256" key="3">
    <source>
        <dbReference type="ARBA" id="ARBA00022777"/>
    </source>
</evidence>
<comment type="caution">
    <text evidence="9">The sequence shown here is derived from an EMBL/GenBank/DDBJ whole genome shotgun (WGS) entry which is preliminary data.</text>
</comment>
<evidence type="ECO:0000256" key="5">
    <source>
        <dbReference type="PROSITE-ProRule" id="PRU10141"/>
    </source>
</evidence>
<evidence type="ECO:0000256" key="7">
    <source>
        <dbReference type="SAM" id="SignalP"/>
    </source>
</evidence>
<dbReference type="Proteomes" id="UP001445335">
    <property type="component" value="Unassembled WGS sequence"/>
</dbReference>
<evidence type="ECO:0000256" key="1">
    <source>
        <dbReference type="ARBA" id="ARBA00022679"/>
    </source>
</evidence>
<feature type="signal peptide" evidence="7">
    <location>
        <begin position="1"/>
        <end position="23"/>
    </location>
</feature>
<dbReference type="InterPro" id="IPR008271">
    <property type="entry name" value="Ser/Thr_kinase_AS"/>
</dbReference>